<evidence type="ECO:0000313" key="10">
    <source>
        <dbReference type="EMBL" id="MBW4466501.1"/>
    </source>
</evidence>
<proteinExistence type="predicted"/>
<gene>
    <name evidence="10" type="ORF">KME07_13835</name>
</gene>
<dbReference type="EMBL" id="JAHHHV010000068">
    <property type="protein sequence ID" value="MBW4466501.1"/>
    <property type="molecule type" value="Genomic_DNA"/>
</dbReference>
<evidence type="ECO:0000256" key="2">
    <source>
        <dbReference type="ARBA" id="ARBA00022475"/>
    </source>
</evidence>
<evidence type="ECO:0000259" key="9">
    <source>
        <dbReference type="Pfam" id="PF12019"/>
    </source>
</evidence>
<protein>
    <submittedName>
        <fullName evidence="10">Prepilin-type N-terminal cleavage/methylation domain-containing protein</fullName>
    </submittedName>
</protein>
<keyword evidence="2" id="KW-1003">Cell membrane</keyword>
<reference evidence="10" key="1">
    <citation type="submission" date="2021-05" db="EMBL/GenBank/DDBJ databases">
        <authorList>
            <person name="Pietrasiak N."/>
            <person name="Ward R."/>
            <person name="Stajich J.E."/>
            <person name="Kurbessoian T."/>
        </authorList>
    </citation>
    <scope>NUCLEOTIDE SEQUENCE</scope>
    <source>
        <strain evidence="10">GSE-TBD4-15B</strain>
    </source>
</reference>
<feature type="transmembrane region" description="Helical" evidence="8">
    <location>
        <begin position="21"/>
        <end position="54"/>
    </location>
</feature>
<dbReference type="AlphaFoldDB" id="A0A951U5I1"/>
<evidence type="ECO:0000256" key="4">
    <source>
        <dbReference type="ARBA" id="ARBA00022519"/>
    </source>
</evidence>
<sequence>MNHFYTRRSRRRRLAARLRQTARSASGFTLVETLVVVVIAGALASILAPGWLGFQTVANLNAAQDSVLQAMRQAQVQALNQRQIWRVGFREAGAQVEWASFAPNAAPNWQPLHPGVQIAQDTTTLKQNAGVYIVEFNDKGNVTPPFGKLSLASNRGDKNRRCVVVSTLLGVLRKEANSGCGSQTE</sequence>
<dbReference type="InterPro" id="IPR045584">
    <property type="entry name" value="Pilin-like"/>
</dbReference>
<evidence type="ECO:0000256" key="7">
    <source>
        <dbReference type="ARBA" id="ARBA00023136"/>
    </source>
</evidence>
<dbReference type="InterPro" id="IPR012902">
    <property type="entry name" value="N_methyl_site"/>
</dbReference>
<keyword evidence="5 8" id="KW-0812">Transmembrane</keyword>
<dbReference type="Proteomes" id="UP000707356">
    <property type="component" value="Unassembled WGS sequence"/>
</dbReference>
<dbReference type="Pfam" id="PF07963">
    <property type="entry name" value="N_methyl"/>
    <property type="match status" value="1"/>
</dbReference>
<comment type="caution">
    <text evidence="10">The sequence shown here is derived from an EMBL/GenBank/DDBJ whole genome shotgun (WGS) entry which is preliminary data.</text>
</comment>
<evidence type="ECO:0000256" key="6">
    <source>
        <dbReference type="ARBA" id="ARBA00022989"/>
    </source>
</evidence>
<keyword evidence="6 8" id="KW-1133">Transmembrane helix</keyword>
<accession>A0A951U5I1</accession>
<keyword evidence="3" id="KW-0488">Methylation</keyword>
<organism evidence="10 11">
    <name type="scientific">Pegethrix bostrychoides GSE-TBD4-15B</name>
    <dbReference type="NCBI Taxonomy" id="2839662"/>
    <lineage>
        <taxon>Bacteria</taxon>
        <taxon>Bacillati</taxon>
        <taxon>Cyanobacteriota</taxon>
        <taxon>Cyanophyceae</taxon>
        <taxon>Oculatellales</taxon>
        <taxon>Oculatellaceae</taxon>
        <taxon>Pegethrix</taxon>
    </lineage>
</organism>
<evidence type="ECO:0000256" key="1">
    <source>
        <dbReference type="ARBA" id="ARBA00004377"/>
    </source>
</evidence>
<dbReference type="Gene3D" id="3.30.700.10">
    <property type="entry name" value="Glycoprotein, Type 4 Pilin"/>
    <property type="match status" value="1"/>
</dbReference>
<keyword evidence="4" id="KW-0997">Cell inner membrane</keyword>
<dbReference type="GO" id="GO:0015628">
    <property type="term" value="P:protein secretion by the type II secretion system"/>
    <property type="evidence" value="ECO:0007669"/>
    <property type="project" value="InterPro"/>
</dbReference>
<dbReference type="GO" id="GO:0005886">
    <property type="term" value="C:plasma membrane"/>
    <property type="evidence" value="ECO:0007669"/>
    <property type="project" value="UniProtKB-SubCell"/>
</dbReference>
<feature type="domain" description="General secretion pathway GspH" evidence="9">
    <location>
        <begin position="65"/>
        <end position="167"/>
    </location>
</feature>
<keyword evidence="7 8" id="KW-0472">Membrane</keyword>
<dbReference type="SUPFAM" id="SSF54523">
    <property type="entry name" value="Pili subunits"/>
    <property type="match status" value="1"/>
</dbReference>
<evidence type="ECO:0000313" key="11">
    <source>
        <dbReference type="Proteomes" id="UP000707356"/>
    </source>
</evidence>
<dbReference type="NCBIfam" id="TIGR02532">
    <property type="entry name" value="IV_pilin_GFxxxE"/>
    <property type="match status" value="1"/>
</dbReference>
<evidence type="ECO:0000256" key="5">
    <source>
        <dbReference type="ARBA" id="ARBA00022692"/>
    </source>
</evidence>
<name>A0A951U5I1_9CYAN</name>
<dbReference type="PROSITE" id="PS00409">
    <property type="entry name" value="PROKAR_NTER_METHYL"/>
    <property type="match status" value="1"/>
</dbReference>
<reference evidence="10" key="2">
    <citation type="journal article" date="2022" name="Microbiol. Resour. Announc.">
        <title>Metagenome Sequencing to Explore Phylogenomics of Terrestrial Cyanobacteria.</title>
        <authorList>
            <person name="Ward R.D."/>
            <person name="Stajich J.E."/>
            <person name="Johansen J.R."/>
            <person name="Huntemann M."/>
            <person name="Clum A."/>
            <person name="Foster B."/>
            <person name="Foster B."/>
            <person name="Roux S."/>
            <person name="Palaniappan K."/>
            <person name="Varghese N."/>
            <person name="Mukherjee S."/>
            <person name="Reddy T.B.K."/>
            <person name="Daum C."/>
            <person name="Copeland A."/>
            <person name="Chen I.A."/>
            <person name="Ivanova N.N."/>
            <person name="Kyrpides N.C."/>
            <person name="Shapiro N."/>
            <person name="Eloe-Fadrosh E.A."/>
            <person name="Pietrasiak N."/>
        </authorList>
    </citation>
    <scope>NUCLEOTIDE SEQUENCE</scope>
    <source>
        <strain evidence="10">GSE-TBD4-15B</strain>
    </source>
</reference>
<dbReference type="GO" id="GO:0015627">
    <property type="term" value="C:type II protein secretion system complex"/>
    <property type="evidence" value="ECO:0007669"/>
    <property type="project" value="InterPro"/>
</dbReference>
<dbReference type="Pfam" id="PF12019">
    <property type="entry name" value="GspH"/>
    <property type="match status" value="1"/>
</dbReference>
<evidence type="ECO:0000256" key="3">
    <source>
        <dbReference type="ARBA" id="ARBA00022481"/>
    </source>
</evidence>
<dbReference type="InterPro" id="IPR022346">
    <property type="entry name" value="T2SS_GspH"/>
</dbReference>
<evidence type="ECO:0000256" key="8">
    <source>
        <dbReference type="SAM" id="Phobius"/>
    </source>
</evidence>
<comment type="subcellular location">
    <subcellularLocation>
        <location evidence="1">Cell inner membrane</location>
        <topology evidence="1">Single-pass membrane protein</topology>
    </subcellularLocation>
</comment>